<keyword evidence="1" id="KW-0472">Membrane</keyword>
<evidence type="ECO:0000256" key="1">
    <source>
        <dbReference type="SAM" id="Phobius"/>
    </source>
</evidence>
<dbReference type="RefSeq" id="WP_205349259.1">
    <property type="nucleotide sequence ID" value="NZ_JAFEUP010000004.1"/>
</dbReference>
<dbReference type="Pfam" id="PF02470">
    <property type="entry name" value="MlaD"/>
    <property type="match status" value="1"/>
</dbReference>
<feature type="transmembrane region" description="Helical" evidence="1">
    <location>
        <begin position="6"/>
        <end position="28"/>
    </location>
</feature>
<accession>A0ABS2IG81</accession>
<evidence type="ECO:0000313" key="3">
    <source>
        <dbReference type="EMBL" id="MBM7062076.1"/>
    </source>
</evidence>
<feature type="domain" description="Mce/MlaD" evidence="2">
    <location>
        <begin position="41"/>
        <end position="114"/>
    </location>
</feature>
<dbReference type="Proteomes" id="UP000717995">
    <property type="component" value="Unassembled WGS sequence"/>
</dbReference>
<dbReference type="InterPro" id="IPR003399">
    <property type="entry name" value="Mce/MlaD"/>
</dbReference>
<sequence>METRAHHVLIGLFTVLAVGSALLFALWMGKSSVDREFKLYDVVFKEAVSGLSVGSSVQYSGIKVGDVIRLRLDPKDPRQVQARIRVAGDTPIKENTRARLALTSITGGSVIQLYGGTPKSPFLATQNGNPAIIVADPSPLSRLLANGEDMVTNINNLIANANRMFSNENIDRVSKTLANIEMTTDAVAGQRSEIQQTLRQLGEVSRQASAMLQQTGELMRNTNGLIDKQGRSVMDSAAQTMAALDRTSTSLEQMLNRNQDALNGGIQGLSEIGPAVTELRNALASLRHMTQRLSDNPSSLLLDRQQTKEFQP</sequence>
<dbReference type="EMBL" id="JAFEUP010000004">
    <property type="protein sequence ID" value="MBM7062076.1"/>
    <property type="molecule type" value="Genomic_DNA"/>
</dbReference>
<dbReference type="PANTHER" id="PTHR36698:SF2">
    <property type="entry name" value="MCE_MLAD DOMAIN-CONTAINING PROTEIN"/>
    <property type="match status" value="1"/>
</dbReference>
<comment type="caution">
    <text evidence="3">The sequence shown here is derived from an EMBL/GenBank/DDBJ whole genome shotgun (WGS) entry which is preliminary data.</text>
</comment>
<protein>
    <submittedName>
        <fullName evidence="3">MCE family protein</fullName>
    </submittedName>
</protein>
<evidence type="ECO:0000313" key="4">
    <source>
        <dbReference type="Proteomes" id="UP000717995"/>
    </source>
</evidence>
<evidence type="ECO:0000259" key="2">
    <source>
        <dbReference type="Pfam" id="PF02470"/>
    </source>
</evidence>
<proteinExistence type="predicted"/>
<keyword evidence="1" id="KW-0812">Transmembrane</keyword>
<keyword evidence="1" id="KW-1133">Transmembrane helix</keyword>
<reference evidence="3 4" key="1">
    <citation type="submission" date="2021-02" db="EMBL/GenBank/DDBJ databases">
        <authorList>
            <person name="Lee D.-H."/>
        </authorList>
    </citation>
    <scope>NUCLEOTIDE SEQUENCE [LARGE SCALE GENOMIC DNA]</scope>
    <source>
        <strain evidence="3 4">UL073</strain>
    </source>
</reference>
<keyword evidence="4" id="KW-1185">Reference proteome</keyword>
<gene>
    <name evidence="3" type="ORF">JQX08_15305</name>
</gene>
<organism evidence="3 4">
    <name type="scientific">Zestomonas insulae</name>
    <dbReference type="NCBI Taxonomy" id="2809017"/>
    <lineage>
        <taxon>Bacteria</taxon>
        <taxon>Pseudomonadati</taxon>
        <taxon>Pseudomonadota</taxon>
        <taxon>Gammaproteobacteria</taxon>
        <taxon>Pseudomonadales</taxon>
        <taxon>Pseudomonadaceae</taxon>
        <taxon>Zestomonas</taxon>
    </lineage>
</organism>
<dbReference type="PANTHER" id="PTHR36698">
    <property type="entry name" value="BLL5892 PROTEIN"/>
    <property type="match status" value="1"/>
</dbReference>
<name>A0ABS2IG81_9GAMM</name>